<gene>
    <name evidence="1" type="ORF">SEA_WARPY_75</name>
</gene>
<dbReference type="EMBL" id="MF358541">
    <property type="protein sequence ID" value="ASN73149.1"/>
    <property type="molecule type" value="Genomic_DNA"/>
</dbReference>
<evidence type="ECO:0000313" key="1">
    <source>
        <dbReference type="EMBL" id="ASN73149.1"/>
    </source>
</evidence>
<organism evidence="1 2">
    <name type="scientific">Streptomyces phage Warpy</name>
    <dbReference type="NCBI Taxonomy" id="2015805"/>
    <lineage>
        <taxon>Viruses</taxon>
        <taxon>Duplodnaviria</taxon>
        <taxon>Heunggongvirae</taxon>
        <taxon>Uroviricota</taxon>
        <taxon>Caudoviricetes</taxon>
        <taxon>Stanwilliamsviridae</taxon>
        <taxon>Boydwoodruffvirinae</taxon>
        <taxon>Samistivirus</taxon>
        <taxon>Samistivirus jay2jay</taxon>
    </lineage>
</organism>
<proteinExistence type="predicted"/>
<protein>
    <submittedName>
        <fullName evidence="1">Uncharacterized protein</fullName>
    </submittedName>
</protein>
<sequence>MNHTKCGGRVFIDRVFSDKTHLELACIECGARWMLDKTKNKLAQWLTAREKTHSAKFAR</sequence>
<accession>A0A221SAY5</accession>
<name>A0A221SAY5_9CAUD</name>
<reference evidence="2" key="1">
    <citation type="submission" date="2017-06" db="EMBL/GenBank/DDBJ databases">
        <authorList>
            <person name="Kim H.J."/>
            <person name="Triplett B.A."/>
        </authorList>
    </citation>
    <scope>NUCLEOTIDE SEQUENCE [LARGE SCALE GENOMIC DNA]</scope>
</reference>
<dbReference type="Proteomes" id="UP000225633">
    <property type="component" value="Segment"/>
</dbReference>
<evidence type="ECO:0000313" key="2">
    <source>
        <dbReference type="Proteomes" id="UP000225633"/>
    </source>
</evidence>